<keyword evidence="2" id="KW-1185">Reference proteome</keyword>
<comment type="caution">
    <text evidence="1">The sequence shown here is derived from an EMBL/GenBank/DDBJ whole genome shotgun (WGS) entry which is preliminary data.</text>
</comment>
<evidence type="ECO:0000313" key="1">
    <source>
        <dbReference type="EMBL" id="MFD1673726.1"/>
    </source>
</evidence>
<evidence type="ECO:0000313" key="2">
    <source>
        <dbReference type="Proteomes" id="UP001597079"/>
    </source>
</evidence>
<dbReference type="EMBL" id="JBHUCX010000013">
    <property type="protein sequence ID" value="MFD1673726.1"/>
    <property type="molecule type" value="Genomic_DNA"/>
</dbReference>
<accession>A0ABW4JBN3</accession>
<protein>
    <recommendedName>
        <fullName evidence="3">Chromosome partitioning protein ParB</fullName>
    </recommendedName>
</protein>
<sequence length="123" mass="14124">MPQTHSRIIAGRRCIWLTERLWDLVKELPVKEIEVSSIKELDQDCWFGDRHIPTVRKVADHCRRILEADLSYPIILNADGYLMDGGHRLSKALIQGAIRIKAVQFETMPEPDHIEPLNSGEVI</sequence>
<dbReference type="RefSeq" id="WP_377941222.1">
    <property type="nucleotide sequence ID" value="NZ_JBHUCX010000013.1"/>
</dbReference>
<gene>
    <name evidence="1" type="ORF">ACFSB2_03260</name>
</gene>
<dbReference type="Proteomes" id="UP001597079">
    <property type="component" value="Unassembled WGS sequence"/>
</dbReference>
<evidence type="ECO:0008006" key="3">
    <source>
        <dbReference type="Google" id="ProtNLM"/>
    </source>
</evidence>
<proteinExistence type="predicted"/>
<reference evidence="2" key="1">
    <citation type="journal article" date="2019" name="Int. J. Syst. Evol. Microbiol.">
        <title>The Global Catalogue of Microorganisms (GCM) 10K type strain sequencing project: providing services to taxonomists for standard genome sequencing and annotation.</title>
        <authorList>
            <consortium name="The Broad Institute Genomics Platform"/>
            <consortium name="The Broad Institute Genome Sequencing Center for Infectious Disease"/>
            <person name="Wu L."/>
            <person name="Ma J."/>
        </authorList>
    </citation>
    <scope>NUCLEOTIDE SEQUENCE [LARGE SCALE GENOMIC DNA]</scope>
    <source>
        <strain evidence="2">CGMCC 1.12286</strain>
    </source>
</reference>
<organism evidence="1 2">
    <name type="scientific">Alicyclobacillus fodiniaquatilis</name>
    <dbReference type="NCBI Taxonomy" id="1661150"/>
    <lineage>
        <taxon>Bacteria</taxon>
        <taxon>Bacillati</taxon>
        <taxon>Bacillota</taxon>
        <taxon>Bacilli</taxon>
        <taxon>Bacillales</taxon>
        <taxon>Alicyclobacillaceae</taxon>
        <taxon>Alicyclobacillus</taxon>
    </lineage>
</organism>
<name>A0ABW4JBN3_9BACL</name>